<evidence type="ECO:0000313" key="1">
    <source>
        <dbReference type="EMBL" id="KAJ1948870.1"/>
    </source>
</evidence>
<comment type="caution">
    <text evidence="1">The sequence shown here is derived from an EMBL/GenBank/DDBJ whole genome shotgun (WGS) entry which is preliminary data.</text>
</comment>
<sequence>MLGGSVIREHYEVDRLAEALANTHLLSQAVLGDSSDDEEEEAAAEAEAIRLIAGRLKDSQSRKLAGDRLLERGGDATSAEKKPSSVRTNTSTLTESSNSDIATVQHAGGAATAQTTNVNTVVGGDAGNVAAVATAAAAAAASAAAGSLPFEIMELTSELELLVGRDQEDYMSDPLSPSSVDLSVLQALGKAVHQQVLLHQQQQVNRRKSNFQINAPPPQLSQPVEQQQQQPEKQPLSLELDEMVQYDQQLQAMAKEVIEYCDESGLRQVFPLSTRWIDWLSRHPHRILPWRKYHDDADDDMENSDDDDNSDCSSESSFGLSPPAQAWPLPPTDILSKARIPMSTRRPLLARNVVPSQRQLPVGIEAHWQYYSVINQIVTVASGIHRQLQDERDHTFVVHQLAALYQFLGGEFSKFKKRIEKVFDAAKQMLDLQPAPLEGPRRKADGQLVAELPRLLDPDCAKVIGKMMQDIIVEALYSKWEIPGEPHTTNTPPTAAAEAVPATTATAATVTGGGGARSKSHGLGIEGSQYVVATLKGRPTRPIVRYLAREMKVVNTAERRRRGRERNMSRNPSLGHLRFQQAVQQQAMQHPLPPLPPQPPQANDKNMAAGHHRGDTPIKAGIDGAAATGGAAVTIVLSAVVSAPEEQHLA</sequence>
<proteinExistence type="predicted"/>
<reference evidence="1" key="1">
    <citation type="submission" date="2022-07" db="EMBL/GenBank/DDBJ databases">
        <title>Phylogenomic reconstructions and comparative analyses of Kickxellomycotina fungi.</title>
        <authorList>
            <person name="Reynolds N.K."/>
            <person name="Stajich J.E."/>
            <person name="Barry K."/>
            <person name="Grigoriev I.V."/>
            <person name="Crous P."/>
            <person name="Smith M.E."/>
        </authorList>
    </citation>
    <scope>NUCLEOTIDE SEQUENCE</scope>
    <source>
        <strain evidence="1">NRRL 5244</strain>
    </source>
</reference>
<protein>
    <submittedName>
        <fullName evidence="1">Uncharacterized protein</fullName>
    </submittedName>
</protein>
<evidence type="ECO:0000313" key="2">
    <source>
        <dbReference type="Proteomes" id="UP001150603"/>
    </source>
</evidence>
<gene>
    <name evidence="1" type="ORF">FBU59_001400</name>
</gene>
<dbReference type="EMBL" id="JANBPW010000605">
    <property type="protein sequence ID" value="KAJ1948870.1"/>
    <property type="molecule type" value="Genomic_DNA"/>
</dbReference>
<dbReference type="Proteomes" id="UP001150603">
    <property type="component" value="Unassembled WGS sequence"/>
</dbReference>
<name>A0ACC1JEB8_9FUNG</name>
<keyword evidence="2" id="KW-1185">Reference proteome</keyword>
<accession>A0ACC1JEB8</accession>
<organism evidence="1 2">
    <name type="scientific">Linderina macrospora</name>
    <dbReference type="NCBI Taxonomy" id="4868"/>
    <lineage>
        <taxon>Eukaryota</taxon>
        <taxon>Fungi</taxon>
        <taxon>Fungi incertae sedis</taxon>
        <taxon>Zoopagomycota</taxon>
        <taxon>Kickxellomycotina</taxon>
        <taxon>Kickxellomycetes</taxon>
        <taxon>Kickxellales</taxon>
        <taxon>Kickxellaceae</taxon>
        <taxon>Linderina</taxon>
    </lineage>
</organism>